<keyword evidence="3" id="KW-0418">Kinase</keyword>
<keyword evidence="2" id="KW-0547">Nucleotide-binding</keyword>
<keyword evidence="1" id="KW-0808">Transferase</keyword>
<reference evidence="7" key="2">
    <citation type="submission" date="2021-10" db="EMBL/GenBank/DDBJ databases">
        <title>Phylogenomics reveals ancestral predisposition of the termite-cultivated fungus Termitomyces towards a domesticated lifestyle.</title>
        <authorList>
            <person name="Auxier B."/>
            <person name="Grum-Grzhimaylo A."/>
            <person name="Cardenas M.E."/>
            <person name="Lodge J.D."/>
            <person name="Laessoe T."/>
            <person name="Pedersen O."/>
            <person name="Smith M.E."/>
            <person name="Kuyper T.W."/>
            <person name="Franco-Molano E.A."/>
            <person name="Baroni T.J."/>
            <person name="Aanen D.K."/>
        </authorList>
    </citation>
    <scope>NUCLEOTIDE SEQUENCE</scope>
    <source>
        <strain evidence="7">AP01</strain>
        <tissue evidence="7">Mycelium</tissue>
    </source>
</reference>
<feature type="compositionally biased region" description="Low complexity" evidence="5">
    <location>
        <begin position="355"/>
        <end position="364"/>
    </location>
</feature>
<evidence type="ECO:0000256" key="3">
    <source>
        <dbReference type="ARBA" id="ARBA00022777"/>
    </source>
</evidence>
<feature type="compositionally biased region" description="Basic and acidic residues" evidence="5">
    <location>
        <begin position="386"/>
        <end position="410"/>
    </location>
</feature>
<dbReference type="AlphaFoldDB" id="A0A9P7KB20"/>
<feature type="region of interest" description="Disordered" evidence="5">
    <location>
        <begin position="157"/>
        <end position="268"/>
    </location>
</feature>
<evidence type="ECO:0000256" key="4">
    <source>
        <dbReference type="ARBA" id="ARBA00022840"/>
    </source>
</evidence>
<gene>
    <name evidence="7" type="ORF">DXG03_002775</name>
</gene>
<feature type="domain" description="Protein kinase" evidence="6">
    <location>
        <begin position="1"/>
        <end position="140"/>
    </location>
</feature>
<dbReference type="SUPFAM" id="SSF56112">
    <property type="entry name" value="Protein kinase-like (PK-like)"/>
    <property type="match status" value="1"/>
</dbReference>
<dbReference type="GO" id="GO:0005524">
    <property type="term" value="F:ATP binding"/>
    <property type="evidence" value="ECO:0007669"/>
    <property type="project" value="UniProtKB-KW"/>
</dbReference>
<dbReference type="GO" id="GO:0000165">
    <property type="term" value="P:MAPK cascade"/>
    <property type="evidence" value="ECO:0007669"/>
    <property type="project" value="UniProtKB-ARBA"/>
</dbReference>
<name>A0A9P7KB20_9AGAR</name>
<keyword evidence="4" id="KW-0067">ATP-binding</keyword>
<keyword evidence="8" id="KW-1185">Reference proteome</keyword>
<dbReference type="EMBL" id="JABCKV010000184">
    <property type="protein sequence ID" value="KAG5642465.1"/>
    <property type="molecule type" value="Genomic_DNA"/>
</dbReference>
<dbReference type="Proteomes" id="UP000775547">
    <property type="component" value="Unassembled WGS sequence"/>
</dbReference>
<protein>
    <recommendedName>
        <fullName evidence="6">Protein kinase domain-containing protein</fullName>
    </recommendedName>
</protein>
<feature type="compositionally biased region" description="Basic and acidic residues" evidence="5">
    <location>
        <begin position="463"/>
        <end position="491"/>
    </location>
</feature>
<dbReference type="Gene3D" id="1.10.510.10">
    <property type="entry name" value="Transferase(Phosphotransferase) domain 1"/>
    <property type="match status" value="1"/>
</dbReference>
<feature type="compositionally biased region" description="Basic and acidic residues" evidence="5">
    <location>
        <begin position="205"/>
        <end position="214"/>
    </location>
</feature>
<proteinExistence type="predicted"/>
<dbReference type="SMART" id="SM00220">
    <property type="entry name" value="S_TKc"/>
    <property type="match status" value="1"/>
</dbReference>
<sequence>DLKSDNILVEPSGICKISDFGISKQAEDILQVRAFTGMRGTIYWMAPEMLDSDKKKGYDVKVDIWSVGCVVLEMWTAKRPWYGEVEIWPVMIKLSQEKLPPPLPTDLVLSEKASDFRHQCFQIDPHDRPSAAQLQAHPYLELPANWKFDVSEIEASPALRRSASQTSRPYRGGRTLRSNHTLHSPPSNGGAVPLSTILRTATYRPLDKSPEPETPRSSPLRQRSNSRARTKPDNGPPLVYITPLHSHPPQNPLQVPNGNSGASLDTSGSYSIPRKGFRIINPDPEPDTQTDPFVYHPPPLPTLCVRAPYSTQLSPPAIHVANEAYSPFPSTTPTSSRHKTGAHQTRTSRRQTAVSESSGGYYYDSDNDDIWAVPPADMAGRGATPPRRERSFSRPRKASEARSRTTAHEEWLRPGPSEVYENLQGFFPEYDLDQPVAPVTPVDSSSIEREERKHRVKRSIRMVAEERNSRAKQGERRRTKFWDSKLEQLRM</sequence>
<dbReference type="InterPro" id="IPR000719">
    <property type="entry name" value="Prot_kinase_dom"/>
</dbReference>
<evidence type="ECO:0000313" key="8">
    <source>
        <dbReference type="Proteomes" id="UP000775547"/>
    </source>
</evidence>
<comment type="caution">
    <text evidence="7">The sequence shown here is derived from an EMBL/GenBank/DDBJ whole genome shotgun (WGS) entry which is preliminary data.</text>
</comment>
<feature type="compositionally biased region" description="Polar residues" evidence="5">
    <location>
        <begin position="176"/>
        <end position="187"/>
    </location>
</feature>
<dbReference type="PANTHER" id="PTHR48016:SF48">
    <property type="entry name" value="SERINE_THREONINE-PROTEIN KINASE BCK1_SLK1_SSP31"/>
    <property type="match status" value="1"/>
</dbReference>
<feature type="region of interest" description="Disordered" evidence="5">
    <location>
        <begin position="432"/>
        <end position="491"/>
    </location>
</feature>
<evidence type="ECO:0000313" key="7">
    <source>
        <dbReference type="EMBL" id="KAG5642465.1"/>
    </source>
</evidence>
<dbReference type="PROSITE" id="PS50011">
    <property type="entry name" value="PROTEIN_KINASE_DOM"/>
    <property type="match status" value="1"/>
</dbReference>
<organism evidence="7 8">
    <name type="scientific">Asterophora parasitica</name>
    <dbReference type="NCBI Taxonomy" id="117018"/>
    <lineage>
        <taxon>Eukaryota</taxon>
        <taxon>Fungi</taxon>
        <taxon>Dikarya</taxon>
        <taxon>Basidiomycota</taxon>
        <taxon>Agaricomycotina</taxon>
        <taxon>Agaricomycetes</taxon>
        <taxon>Agaricomycetidae</taxon>
        <taxon>Agaricales</taxon>
        <taxon>Tricholomatineae</taxon>
        <taxon>Lyophyllaceae</taxon>
        <taxon>Asterophora</taxon>
    </lineage>
</organism>
<dbReference type="GO" id="GO:0004672">
    <property type="term" value="F:protein kinase activity"/>
    <property type="evidence" value="ECO:0007669"/>
    <property type="project" value="InterPro"/>
</dbReference>
<reference evidence="7" key="1">
    <citation type="submission" date="2020-07" db="EMBL/GenBank/DDBJ databases">
        <authorList>
            <person name="Nieuwenhuis M."/>
            <person name="Van De Peppel L.J.J."/>
        </authorList>
    </citation>
    <scope>NUCLEOTIDE SEQUENCE</scope>
    <source>
        <strain evidence="7">AP01</strain>
        <tissue evidence="7">Mycelium</tissue>
    </source>
</reference>
<evidence type="ECO:0000259" key="6">
    <source>
        <dbReference type="PROSITE" id="PS50011"/>
    </source>
</evidence>
<evidence type="ECO:0000256" key="2">
    <source>
        <dbReference type="ARBA" id="ARBA00022741"/>
    </source>
</evidence>
<feature type="non-terminal residue" evidence="7">
    <location>
        <position position="491"/>
    </location>
</feature>
<dbReference type="InterPro" id="IPR050538">
    <property type="entry name" value="MAP_kinase_kinase_kinase"/>
</dbReference>
<feature type="compositionally biased region" description="Basic residues" evidence="5">
    <location>
        <begin position="336"/>
        <end position="349"/>
    </location>
</feature>
<evidence type="ECO:0000256" key="1">
    <source>
        <dbReference type="ARBA" id="ARBA00022679"/>
    </source>
</evidence>
<evidence type="ECO:0000256" key="5">
    <source>
        <dbReference type="SAM" id="MobiDB-lite"/>
    </source>
</evidence>
<accession>A0A9P7KB20</accession>
<dbReference type="Pfam" id="PF00069">
    <property type="entry name" value="Pkinase"/>
    <property type="match status" value="1"/>
</dbReference>
<feature type="compositionally biased region" description="Polar residues" evidence="5">
    <location>
        <begin position="252"/>
        <end position="268"/>
    </location>
</feature>
<feature type="region of interest" description="Disordered" evidence="5">
    <location>
        <begin position="327"/>
        <end position="410"/>
    </location>
</feature>
<dbReference type="InterPro" id="IPR011009">
    <property type="entry name" value="Kinase-like_dom_sf"/>
</dbReference>
<dbReference type="OrthoDB" id="266718at2759"/>
<dbReference type="PANTHER" id="PTHR48016">
    <property type="entry name" value="MAP KINASE KINASE KINASE SSK2-RELATED-RELATED"/>
    <property type="match status" value="1"/>
</dbReference>